<dbReference type="Gene3D" id="3.40.50.10540">
    <property type="entry name" value="Crotonobetainyl-coa:carnitine coa-transferase, domain 1"/>
    <property type="match status" value="1"/>
</dbReference>
<keyword evidence="1 2" id="KW-0808">Transferase</keyword>
<dbReference type="InterPro" id="IPR023606">
    <property type="entry name" value="CoA-Trfase_III_dom_1_sf"/>
</dbReference>
<organism evidence="2 3">
    <name type="scientific">Amycolatopsis acidicola</name>
    <dbReference type="NCBI Taxonomy" id="2596893"/>
    <lineage>
        <taxon>Bacteria</taxon>
        <taxon>Bacillati</taxon>
        <taxon>Actinomycetota</taxon>
        <taxon>Actinomycetes</taxon>
        <taxon>Pseudonocardiales</taxon>
        <taxon>Pseudonocardiaceae</taxon>
        <taxon>Amycolatopsis</taxon>
    </lineage>
</organism>
<evidence type="ECO:0000256" key="1">
    <source>
        <dbReference type="ARBA" id="ARBA00022679"/>
    </source>
</evidence>
<dbReference type="Gene3D" id="3.30.1540.10">
    <property type="entry name" value="formyl-coa transferase, domain 3"/>
    <property type="match status" value="1"/>
</dbReference>
<dbReference type="SUPFAM" id="SSF89796">
    <property type="entry name" value="CoA-transferase family III (CaiB/BaiF)"/>
    <property type="match status" value="1"/>
</dbReference>
<accession>A0A5N0VCK9</accession>
<evidence type="ECO:0000313" key="3">
    <source>
        <dbReference type="Proteomes" id="UP000319769"/>
    </source>
</evidence>
<dbReference type="InterPro" id="IPR044855">
    <property type="entry name" value="CoA-Trfase_III_dom3_sf"/>
</dbReference>
<dbReference type="InterPro" id="IPR003673">
    <property type="entry name" value="CoA-Trfase_fam_III"/>
</dbReference>
<comment type="caution">
    <text evidence="2">The sequence shown here is derived from an EMBL/GenBank/DDBJ whole genome shotgun (WGS) entry which is preliminary data.</text>
</comment>
<dbReference type="AlphaFoldDB" id="A0A5N0VCK9"/>
<reference evidence="2" key="1">
    <citation type="submission" date="2019-09" db="EMBL/GenBank/DDBJ databases">
        <authorList>
            <person name="Teo W.F.A."/>
            <person name="Duangmal K."/>
        </authorList>
    </citation>
    <scope>NUCLEOTIDE SEQUENCE [LARGE SCALE GENOMIC DNA]</scope>
    <source>
        <strain evidence="2">K81G1</strain>
    </source>
</reference>
<keyword evidence="3" id="KW-1185">Reference proteome</keyword>
<name>A0A5N0VCK9_9PSEU</name>
<dbReference type="Pfam" id="PF02515">
    <property type="entry name" value="CoA_transf_3"/>
    <property type="match status" value="1"/>
</dbReference>
<dbReference type="OrthoDB" id="9797653at2"/>
<dbReference type="PANTHER" id="PTHR48207:SF3">
    <property type="entry name" value="SUCCINATE--HYDROXYMETHYLGLUTARATE COA-TRANSFERASE"/>
    <property type="match status" value="1"/>
</dbReference>
<protein>
    <submittedName>
        <fullName evidence="2">CoA transferase</fullName>
    </submittedName>
</protein>
<evidence type="ECO:0000313" key="2">
    <source>
        <dbReference type="EMBL" id="KAA9163308.1"/>
    </source>
</evidence>
<gene>
    <name evidence="2" type="ORF">FPZ12_009960</name>
</gene>
<dbReference type="GO" id="GO:0008410">
    <property type="term" value="F:CoA-transferase activity"/>
    <property type="evidence" value="ECO:0007669"/>
    <property type="project" value="TreeGrafter"/>
</dbReference>
<dbReference type="EMBL" id="VMNW02000010">
    <property type="protein sequence ID" value="KAA9163308.1"/>
    <property type="molecule type" value="Genomic_DNA"/>
</dbReference>
<dbReference type="PANTHER" id="PTHR48207">
    <property type="entry name" value="SUCCINATE--HYDROXYMETHYLGLUTARATE COA-TRANSFERASE"/>
    <property type="match status" value="1"/>
</dbReference>
<dbReference type="InterPro" id="IPR050483">
    <property type="entry name" value="CoA-transferase_III_domain"/>
</dbReference>
<sequence length="395" mass="43375">MAHPTKPLDGIRVLDFTQSLLGPSATQVLGDYGADVIKVERAAGDLMRSVIPDRSGPDNPVFLSLNRNKRSIVLNTKTAEGRGIVHDLAARADVVVSNFRPGVMEKMGFGYDTLSELNPRIIWASGTAYGSSGPFRHRAGVDQIAQALTGLIARRTSDTAPMTIYPTMICDYTTAMHLAQGILLALIARGRTGHGQKVEVSLYDSALALQSMEATVQLTRGEELNFGRMPLNGVFPTADGEIMVIGVFHDNALQDISTALEFDDDLSERPEFRTTELQFANKDALQGLFRERLRTKPTAYWLKRLESVDIMCSRIQTIAEALRHPQTKVNDVLLDVDHPVEGRFTTVGSPIHLSASPVEIRYAPPRLGEHGDDILTELGYDQAAIDDLRTRKVLA</sequence>
<dbReference type="RefSeq" id="WP_144757126.1">
    <property type="nucleotide sequence ID" value="NZ_VMNW02000010.1"/>
</dbReference>
<dbReference type="Proteomes" id="UP000319769">
    <property type="component" value="Unassembled WGS sequence"/>
</dbReference>
<proteinExistence type="predicted"/>